<evidence type="ECO:0000313" key="2">
    <source>
        <dbReference type="Proteomes" id="UP000279275"/>
    </source>
</evidence>
<accession>A0A3M2L3A8</accession>
<reference evidence="1 2" key="1">
    <citation type="submission" date="2018-10" db="EMBL/GenBank/DDBJ databases">
        <title>Isolation from cow dung.</title>
        <authorList>
            <person name="Ling L."/>
        </authorList>
    </citation>
    <scope>NUCLEOTIDE SEQUENCE [LARGE SCALE GENOMIC DNA]</scope>
    <source>
        <strain evidence="1 2">NEAU-LL90</strain>
    </source>
</reference>
<protein>
    <submittedName>
        <fullName evidence="1">Uncharacterized protein</fullName>
    </submittedName>
</protein>
<sequence length="273" mass="29186">MNDRASADPPGAGTNREAAMATTTAADIVERIVEPIQLYTRSWMLAKSTDGYGVDLGFGSGAQFWVVGRAGVLGSCPVEVATAAIAFEPLYKVREAWLGVPDGLTHYDVALRYRDVLTAWGDRVLAGRDPGLLETVDVLGRRIVDAAPGAIGLIFAGWRQLDVPESLPARAALTVHLLRELRGAAHIAAITACGLTPLDAVLAATHAPPRTGPGYAERMGWKGPFRDPAEVREQRVEAERLTGAIIEPYFAGLSVEELERFGTAIEIVCAVED</sequence>
<keyword evidence="2" id="KW-1185">Reference proteome</keyword>
<proteinExistence type="predicted"/>
<organism evidence="1 2">
    <name type="scientific">Nocardia stercoris</name>
    <dbReference type="NCBI Taxonomy" id="2483361"/>
    <lineage>
        <taxon>Bacteria</taxon>
        <taxon>Bacillati</taxon>
        <taxon>Actinomycetota</taxon>
        <taxon>Actinomycetes</taxon>
        <taxon>Mycobacteriales</taxon>
        <taxon>Nocardiaceae</taxon>
        <taxon>Nocardia</taxon>
    </lineage>
</organism>
<gene>
    <name evidence="1" type="ORF">EBN03_17035</name>
</gene>
<dbReference type="EMBL" id="RFFH01000006">
    <property type="protein sequence ID" value="RMI31874.1"/>
    <property type="molecule type" value="Genomic_DNA"/>
</dbReference>
<dbReference type="Pfam" id="PF21863">
    <property type="entry name" value="HTH_67"/>
    <property type="match status" value="1"/>
</dbReference>
<dbReference type="Proteomes" id="UP000279275">
    <property type="component" value="Unassembled WGS sequence"/>
</dbReference>
<dbReference type="InterPro" id="IPR054058">
    <property type="entry name" value="HTH_67"/>
</dbReference>
<dbReference type="AlphaFoldDB" id="A0A3M2L3A8"/>
<comment type="caution">
    <text evidence="1">The sequence shown here is derived from an EMBL/GenBank/DDBJ whole genome shotgun (WGS) entry which is preliminary data.</text>
</comment>
<name>A0A3M2L3A8_9NOCA</name>
<evidence type="ECO:0000313" key="1">
    <source>
        <dbReference type="EMBL" id="RMI31874.1"/>
    </source>
</evidence>